<dbReference type="STRING" id="1434111.MSLAZ_2056"/>
<dbReference type="AlphaFoldDB" id="A0A0E3S7D6"/>
<dbReference type="EC" id="3.1.21.3" evidence="1"/>
<dbReference type="EMBL" id="CP009515">
    <property type="protein sequence ID" value="AKB75317.1"/>
    <property type="molecule type" value="Genomic_DNA"/>
</dbReference>
<dbReference type="KEGG" id="mls:MSLAZ_2056"/>
<dbReference type="HOGENOM" id="CLU_3338425_0_0_2"/>
<dbReference type="GO" id="GO:0009035">
    <property type="term" value="F:type I site-specific deoxyribonuclease activity"/>
    <property type="evidence" value="ECO:0007669"/>
    <property type="project" value="UniProtKB-EC"/>
</dbReference>
<sequence length="37" mass="4167">MGLCDEFKLKLRKAREDSEKLMETVVRGLLDGAATEI</sequence>
<accession>A0A0E3S7D6</accession>
<keyword evidence="2" id="KW-1185">Reference proteome</keyword>
<name>A0A0E3S7D6_9EURY</name>
<protein>
    <submittedName>
        <fullName evidence="1">Type I restriction-modification system, specificity subunit S</fullName>
        <ecNumber evidence="1">3.1.21.3</ecNumber>
    </submittedName>
</protein>
<evidence type="ECO:0000313" key="1">
    <source>
        <dbReference type="EMBL" id="AKB75317.1"/>
    </source>
</evidence>
<gene>
    <name evidence="1" type="ORF">MSLAZ_2056</name>
</gene>
<proteinExistence type="predicted"/>
<organism evidence="1 2">
    <name type="scientific">Methanosarcina lacustris Z-7289</name>
    <dbReference type="NCBI Taxonomy" id="1434111"/>
    <lineage>
        <taxon>Archaea</taxon>
        <taxon>Methanobacteriati</taxon>
        <taxon>Methanobacteriota</taxon>
        <taxon>Stenosarchaea group</taxon>
        <taxon>Methanomicrobia</taxon>
        <taxon>Methanosarcinales</taxon>
        <taxon>Methanosarcinaceae</taxon>
        <taxon>Methanosarcina</taxon>
    </lineage>
</organism>
<dbReference type="PATRIC" id="fig|1434111.4.peg.2698"/>
<keyword evidence="1" id="KW-0378">Hydrolase</keyword>
<evidence type="ECO:0000313" key="2">
    <source>
        <dbReference type="Proteomes" id="UP000033072"/>
    </source>
</evidence>
<reference evidence="1 2" key="1">
    <citation type="submission" date="2014-07" db="EMBL/GenBank/DDBJ databases">
        <title>Methanogenic archaea and the global carbon cycle.</title>
        <authorList>
            <person name="Henriksen J.R."/>
            <person name="Luke J."/>
            <person name="Reinhart S."/>
            <person name="Benedict M.N."/>
            <person name="Youngblut N.D."/>
            <person name="Metcalf M.E."/>
            <person name="Whitaker R.J."/>
            <person name="Metcalf W.W."/>
        </authorList>
    </citation>
    <scope>NUCLEOTIDE SEQUENCE [LARGE SCALE GENOMIC DNA]</scope>
    <source>
        <strain evidence="1 2">Z-7289</strain>
    </source>
</reference>
<dbReference type="Proteomes" id="UP000033072">
    <property type="component" value="Chromosome"/>
</dbReference>